<evidence type="ECO:0000313" key="2">
    <source>
        <dbReference type="EMBL" id="KAJ7706832.1"/>
    </source>
</evidence>
<evidence type="ECO:0000313" key="3">
    <source>
        <dbReference type="Proteomes" id="UP001221757"/>
    </source>
</evidence>
<comment type="caution">
    <text evidence="2">The sequence shown here is derived from an EMBL/GenBank/DDBJ whole genome shotgun (WGS) entry which is preliminary data.</text>
</comment>
<evidence type="ECO:0000256" key="1">
    <source>
        <dbReference type="SAM" id="MobiDB-lite"/>
    </source>
</evidence>
<dbReference type="AlphaFoldDB" id="A0AAD7GWY1"/>
<protein>
    <submittedName>
        <fullName evidence="2">Uncharacterized protein</fullName>
    </submittedName>
</protein>
<sequence>MPPASPESVESATREPQHAGAKRKVLVGCVPNQLTIAAPGVQILLDGRGDKTVMKTKRIIMSALCPGGCADQGSFLSVSGPAHLVGSQDRPVAAANGGLLDRARSWEKKIQAGWGNGNGTTGRGLRGVATINNRRARRQRGTVGIFFIRDARGPRHFVRFSVIPVPRLPPPWVASRRAGRDGGHEWPVIRVARRNSRGGRLGQWNIYLQRQGYCDGTRYQAVDSELCCNCSRARAIANFKTCRVKGGAAESSIAQKSRHLKARIRGPLVYTRNFMTVEAAKKGSGGVENSLKGTMINPIPGGFQKQTALNVQCKVEPNELSFECEEIRCSIAQKSRHLKARIRGPLVYTRNFMAVEAVVRATVESGKERSSADRITAADELDCSLLSFHAEGRQRWRRKFAEGNHGSIANIRKPSEQKLALAVGDSKHALLELGH</sequence>
<proteinExistence type="predicted"/>
<name>A0AAD7GWY1_MYCRO</name>
<accession>A0AAD7GWY1</accession>
<dbReference type="EMBL" id="JARKIE010000006">
    <property type="protein sequence ID" value="KAJ7706832.1"/>
    <property type="molecule type" value="Genomic_DNA"/>
</dbReference>
<dbReference type="Proteomes" id="UP001221757">
    <property type="component" value="Unassembled WGS sequence"/>
</dbReference>
<keyword evidence="3" id="KW-1185">Reference proteome</keyword>
<gene>
    <name evidence="2" type="ORF">B0H17DRAFT_1125659</name>
</gene>
<organism evidence="2 3">
    <name type="scientific">Mycena rosella</name>
    <name type="common">Pink bonnet</name>
    <name type="synonym">Agaricus rosellus</name>
    <dbReference type="NCBI Taxonomy" id="1033263"/>
    <lineage>
        <taxon>Eukaryota</taxon>
        <taxon>Fungi</taxon>
        <taxon>Dikarya</taxon>
        <taxon>Basidiomycota</taxon>
        <taxon>Agaricomycotina</taxon>
        <taxon>Agaricomycetes</taxon>
        <taxon>Agaricomycetidae</taxon>
        <taxon>Agaricales</taxon>
        <taxon>Marasmiineae</taxon>
        <taxon>Mycenaceae</taxon>
        <taxon>Mycena</taxon>
    </lineage>
</organism>
<feature type="region of interest" description="Disordered" evidence="1">
    <location>
        <begin position="1"/>
        <end position="21"/>
    </location>
</feature>
<reference evidence="2" key="1">
    <citation type="submission" date="2023-03" db="EMBL/GenBank/DDBJ databases">
        <title>Massive genome expansion in bonnet fungi (Mycena s.s.) driven by repeated elements and novel gene families across ecological guilds.</title>
        <authorList>
            <consortium name="Lawrence Berkeley National Laboratory"/>
            <person name="Harder C.B."/>
            <person name="Miyauchi S."/>
            <person name="Viragh M."/>
            <person name="Kuo A."/>
            <person name="Thoen E."/>
            <person name="Andreopoulos B."/>
            <person name="Lu D."/>
            <person name="Skrede I."/>
            <person name="Drula E."/>
            <person name="Henrissat B."/>
            <person name="Morin E."/>
            <person name="Kohler A."/>
            <person name="Barry K."/>
            <person name="LaButti K."/>
            <person name="Morin E."/>
            <person name="Salamov A."/>
            <person name="Lipzen A."/>
            <person name="Mereny Z."/>
            <person name="Hegedus B."/>
            <person name="Baldrian P."/>
            <person name="Stursova M."/>
            <person name="Weitz H."/>
            <person name="Taylor A."/>
            <person name="Grigoriev I.V."/>
            <person name="Nagy L.G."/>
            <person name="Martin F."/>
            <person name="Kauserud H."/>
        </authorList>
    </citation>
    <scope>NUCLEOTIDE SEQUENCE</scope>
    <source>
        <strain evidence="2">CBHHK067</strain>
    </source>
</reference>